<name>A0A8H6XXY7_9AGAR</name>
<feature type="domain" description="Helicase ATP-binding" evidence="5">
    <location>
        <begin position="123"/>
        <end position="299"/>
    </location>
</feature>
<evidence type="ECO:0000256" key="1">
    <source>
        <dbReference type="ARBA" id="ARBA00022741"/>
    </source>
</evidence>
<comment type="caution">
    <text evidence="7">The sequence shown here is derived from an EMBL/GenBank/DDBJ whole genome shotgun (WGS) entry which is preliminary data.</text>
</comment>
<dbReference type="GO" id="GO:0005524">
    <property type="term" value="F:ATP binding"/>
    <property type="evidence" value="ECO:0007669"/>
    <property type="project" value="UniProtKB-KW"/>
</dbReference>
<dbReference type="Gene3D" id="3.40.50.300">
    <property type="entry name" value="P-loop containing nucleotide triphosphate hydrolases"/>
    <property type="match status" value="1"/>
</dbReference>
<sequence>MSRKSTRATPRTTKSAKTDETSDFKAFLAAQKPPPPPYNPSPPRSFDRTVNSEEEIPLPAITSEKSLSPHEAEEALRDLFKGGTGNSSPFANNDADAIVSGFREGFRLLPHQVPSRTWMRDREDPTKKKAGGILADDMGMGKTVQATARVIDGPPSKRDREDGWAAATLVICPLGVLQQWDNEIKKFTFGLKVVQYHDSKRGKVAALLPDANVVLTTYGVVCSEHSNINPEDGTRLSVLFRTKWWRIILDEAHTIKNRKTKTAEACWDLQARFRWCLTATPMQNKVDEFFPLLKFLHIKPLNDWDRFNLLIAKPIAKGPGANLAMKRLQVVLKHVMFRRTKAEVASFLKLPQRAVAILPCKFDPSEQQFYVALKTNVQTLLKRILAKQGENGGTTYMSILVLLLRLRQACDHPCLVLDDYTEEIDDINPEPAGILNMFADAADLEDDTGKPKCQVCMSRLNRRNTADTKWPGHCINCAALKVQAQNLRSQTRASAKIRTIVTLLQRISKKSGKKEKTVIFSQFTKMLDIIEPFLSAIGVNFVRYDGQMSVKERTEALAEIENDPDKTVILVSLKAGGVGLNLTACNHVILVDMWWNPAVEASMKDLSFDRTHRVGQTRDVHIYKLKIDDTVEDRILELQEKKRALTQMALSGNQIKNSKELGMHELLELFK</sequence>
<dbReference type="GO" id="GO:0016787">
    <property type="term" value="F:hydrolase activity"/>
    <property type="evidence" value="ECO:0007669"/>
    <property type="project" value="UniProtKB-KW"/>
</dbReference>
<evidence type="ECO:0000313" key="8">
    <source>
        <dbReference type="Proteomes" id="UP000620124"/>
    </source>
</evidence>
<dbReference type="PANTHER" id="PTHR45626:SF14">
    <property type="entry name" value="ATP-DEPENDENT DNA HELICASE (EUROFUNG)"/>
    <property type="match status" value="1"/>
</dbReference>
<dbReference type="GO" id="GO:0006281">
    <property type="term" value="P:DNA repair"/>
    <property type="evidence" value="ECO:0007669"/>
    <property type="project" value="TreeGrafter"/>
</dbReference>
<dbReference type="InterPro" id="IPR038718">
    <property type="entry name" value="SNF2-like_sf"/>
</dbReference>
<dbReference type="InterPro" id="IPR014001">
    <property type="entry name" value="Helicase_ATP-bd"/>
</dbReference>
<evidence type="ECO:0000256" key="4">
    <source>
        <dbReference type="SAM" id="MobiDB-lite"/>
    </source>
</evidence>
<dbReference type="InterPro" id="IPR000330">
    <property type="entry name" value="SNF2_N"/>
</dbReference>
<gene>
    <name evidence="7" type="ORF">MVEN_01377900</name>
</gene>
<dbReference type="InterPro" id="IPR001650">
    <property type="entry name" value="Helicase_C-like"/>
</dbReference>
<dbReference type="PROSITE" id="PS51194">
    <property type="entry name" value="HELICASE_CTER"/>
    <property type="match status" value="1"/>
</dbReference>
<dbReference type="InterPro" id="IPR050628">
    <property type="entry name" value="SNF2_RAD54_helicase_TF"/>
</dbReference>
<dbReference type="GO" id="GO:0005634">
    <property type="term" value="C:nucleus"/>
    <property type="evidence" value="ECO:0007669"/>
    <property type="project" value="TreeGrafter"/>
</dbReference>
<proteinExistence type="predicted"/>
<dbReference type="InterPro" id="IPR049730">
    <property type="entry name" value="SNF2/RAD54-like_C"/>
</dbReference>
<dbReference type="OrthoDB" id="423559at2759"/>
<dbReference type="AlphaFoldDB" id="A0A8H6XXY7"/>
<dbReference type="Pfam" id="PF00271">
    <property type="entry name" value="Helicase_C"/>
    <property type="match status" value="1"/>
</dbReference>
<dbReference type="Pfam" id="PF00176">
    <property type="entry name" value="SNF2-rel_dom"/>
    <property type="match status" value="1"/>
</dbReference>
<dbReference type="Proteomes" id="UP000620124">
    <property type="component" value="Unassembled WGS sequence"/>
</dbReference>
<dbReference type="CDD" id="cd18008">
    <property type="entry name" value="DEXDc_SHPRH-like"/>
    <property type="match status" value="1"/>
</dbReference>
<organism evidence="7 8">
    <name type="scientific">Mycena venus</name>
    <dbReference type="NCBI Taxonomy" id="2733690"/>
    <lineage>
        <taxon>Eukaryota</taxon>
        <taxon>Fungi</taxon>
        <taxon>Dikarya</taxon>
        <taxon>Basidiomycota</taxon>
        <taxon>Agaricomycotina</taxon>
        <taxon>Agaricomycetes</taxon>
        <taxon>Agaricomycetidae</taxon>
        <taxon>Agaricales</taxon>
        <taxon>Marasmiineae</taxon>
        <taxon>Mycenaceae</taxon>
        <taxon>Mycena</taxon>
    </lineage>
</organism>
<keyword evidence="3" id="KW-0067">ATP-binding</keyword>
<dbReference type="CDD" id="cd18793">
    <property type="entry name" value="SF2_C_SNF"/>
    <property type="match status" value="1"/>
</dbReference>
<dbReference type="PANTHER" id="PTHR45626">
    <property type="entry name" value="TRANSCRIPTION TERMINATION FACTOR 2-RELATED"/>
    <property type="match status" value="1"/>
</dbReference>
<feature type="compositionally biased region" description="Pro residues" evidence="4">
    <location>
        <begin position="32"/>
        <end position="43"/>
    </location>
</feature>
<dbReference type="SMART" id="SM00487">
    <property type="entry name" value="DEXDc"/>
    <property type="match status" value="1"/>
</dbReference>
<evidence type="ECO:0000256" key="3">
    <source>
        <dbReference type="ARBA" id="ARBA00022840"/>
    </source>
</evidence>
<protein>
    <submittedName>
        <fullName evidence="7">DNA repair protein RAD5</fullName>
    </submittedName>
</protein>
<evidence type="ECO:0000313" key="7">
    <source>
        <dbReference type="EMBL" id="KAF7348601.1"/>
    </source>
</evidence>
<dbReference type="InterPro" id="IPR027417">
    <property type="entry name" value="P-loop_NTPase"/>
</dbReference>
<evidence type="ECO:0000256" key="2">
    <source>
        <dbReference type="ARBA" id="ARBA00022801"/>
    </source>
</evidence>
<feature type="domain" description="Helicase C-terminal" evidence="6">
    <location>
        <begin position="499"/>
        <end position="667"/>
    </location>
</feature>
<feature type="region of interest" description="Disordered" evidence="4">
    <location>
        <begin position="1"/>
        <end position="49"/>
    </location>
</feature>
<dbReference type="GO" id="GO:0008094">
    <property type="term" value="F:ATP-dependent activity, acting on DNA"/>
    <property type="evidence" value="ECO:0007669"/>
    <property type="project" value="TreeGrafter"/>
</dbReference>
<accession>A0A8H6XXY7</accession>
<dbReference type="EMBL" id="JACAZI010000011">
    <property type="protein sequence ID" value="KAF7348601.1"/>
    <property type="molecule type" value="Genomic_DNA"/>
</dbReference>
<keyword evidence="2" id="KW-0378">Hydrolase</keyword>
<keyword evidence="8" id="KW-1185">Reference proteome</keyword>
<evidence type="ECO:0000259" key="6">
    <source>
        <dbReference type="PROSITE" id="PS51194"/>
    </source>
</evidence>
<evidence type="ECO:0000259" key="5">
    <source>
        <dbReference type="PROSITE" id="PS51192"/>
    </source>
</evidence>
<reference evidence="7" key="1">
    <citation type="submission" date="2020-05" db="EMBL/GenBank/DDBJ databases">
        <title>Mycena genomes resolve the evolution of fungal bioluminescence.</title>
        <authorList>
            <person name="Tsai I.J."/>
        </authorList>
    </citation>
    <scope>NUCLEOTIDE SEQUENCE</scope>
    <source>
        <strain evidence="7">CCC161011</strain>
    </source>
</reference>
<dbReference type="Gene3D" id="3.40.50.10810">
    <property type="entry name" value="Tandem AAA-ATPase domain"/>
    <property type="match status" value="1"/>
</dbReference>
<dbReference type="PROSITE" id="PS51192">
    <property type="entry name" value="HELICASE_ATP_BIND_1"/>
    <property type="match status" value="1"/>
</dbReference>
<dbReference type="SUPFAM" id="SSF52540">
    <property type="entry name" value="P-loop containing nucleoside triphosphate hydrolases"/>
    <property type="match status" value="2"/>
</dbReference>
<dbReference type="SMART" id="SM00490">
    <property type="entry name" value="HELICc"/>
    <property type="match status" value="1"/>
</dbReference>
<keyword evidence="1" id="KW-0547">Nucleotide-binding</keyword>